<dbReference type="EC" id="2.1.1.222" evidence="5"/>
<evidence type="ECO:0000256" key="2">
    <source>
        <dbReference type="ARBA" id="ARBA00022679"/>
    </source>
</evidence>
<dbReference type="EC" id="2.1.1.64" evidence="5"/>
<dbReference type="GO" id="GO:0102208">
    <property type="term" value="F:2-polyprenyl-6-hydroxyphenol methylase activity"/>
    <property type="evidence" value="ECO:0007669"/>
    <property type="project" value="UniProtKB-EC"/>
</dbReference>
<name>A0A838YRT0_9GAMM</name>
<keyword evidence="3 5" id="KW-0831">Ubiquinone biosynthesis</keyword>
<evidence type="ECO:0000256" key="3">
    <source>
        <dbReference type="ARBA" id="ARBA00022688"/>
    </source>
</evidence>
<dbReference type="GO" id="GO:0032259">
    <property type="term" value="P:methylation"/>
    <property type="evidence" value="ECO:0007669"/>
    <property type="project" value="UniProtKB-KW"/>
</dbReference>
<organism evidence="6 7">
    <name type="scientific">SAR86 cluster bacterium</name>
    <dbReference type="NCBI Taxonomy" id="2030880"/>
    <lineage>
        <taxon>Bacteria</taxon>
        <taxon>Pseudomonadati</taxon>
        <taxon>Pseudomonadota</taxon>
        <taxon>Gammaproteobacteria</taxon>
        <taxon>SAR86 cluster</taxon>
    </lineage>
</organism>
<dbReference type="Gene3D" id="3.40.50.150">
    <property type="entry name" value="Vaccinia Virus protein VP39"/>
    <property type="match status" value="1"/>
</dbReference>
<dbReference type="EMBL" id="JACETM010000024">
    <property type="protein sequence ID" value="MBA4724143.1"/>
    <property type="molecule type" value="Genomic_DNA"/>
</dbReference>
<feature type="binding site" evidence="5">
    <location>
        <position position="75"/>
    </location>
    <ligand>
        <name>S-adenosyl-L-methionine</name>
        <dbReference type="ChEBI" id="CHEBI:59789"/>
    </ligand>
</feature>
<dbReference type="Pfam" id="PF13489">
    <property type="entry name" value="Methyltransf_23"/>
    <property type="match status" value="1"/>
</dbReference>
<dbReference type="InterPro" id="IPR029063">
    <property type="entry name" value="SAM-dependent_MTases_sf"/>
</dbReference>
<dbReference type="GO" id="GO:0061542">
    <property type="term" value="F:3-demethylubiquinol 3-O-methyltransferase activity"/>
    <property type="evidence" value="ECO:0007669"/>
    <property type="project" value="UniProtKB-UniRule"/>
</dbReference>
<feature type="binding site" evidence="5">
    <location>
        <position position="35"/>
    </location>
    <ligand>
        <name>S-adenosyl-L-methionine</name>
        <dbReference type="ChEBI" id="CHEBI:59789"/>
    </ligand>
</feature>
<comment type="similarity">
    <text evidence="5">Belongs to the methyltransferase superfamily. UbiG/COQ3 family.</text>
</comment>
<dbReference type="UniPathway" id="UPA00232"/>
<dbReference type="SUPFAM" id="SSF53335">
    <property type="entry name" value="S-adenosyl-L-methionine-dependent methyltransferases"/>
    <property type="match status" value="1"/>
</dbReference>
<dbReference type="NCBIfam" id="TIGR01983">
    <property type="entry name" value="UbiG"/>
    <property type="match status" value="1"/>
</dbReference>
<dbReference type="PANTHER" id="PTHR43464:SF19">
    <property type="entry name" value="UBIQUINONE BIOSYNTHESIS O-METHYLTRANSFERASE, MITOCHONDRIAL"/>
    <property type="match status" value="1"/>
</dbReference>
<dbReference type="GO" id="GO:0010420">
    <property type="term" value="F:polyprenyldihydroxybenzoate methyltransferase activity"/>
    <property type="evidence" value="ECO:0007669"/>
    <property type="project" value="InterPro"/>
</dbReference>
<feature type="binding site" evidence="5">
    <location>
        <position position="54"/>
    </location>
    <ligand>
        <name>S-adenosyl-L-methionine</name>
        <dbReference type="ChEBI" id="CHEBI:59789"/>
    </ligand>
</feature>
<evidence type="ECO:0000313" key="7">
    <source>
        <dbReference type="Proteomes" id="UP000585327"/>
    </source>
</evidence>
<gene>
    <name evidence="5 6" type="primary">ubiG</name>
    <name evidence="6" type="ORF">H2021_02885</name>
</gene>
<evidence type="ECO:0000256" key="4">
    <source>
        <dbReference type="ARBA" id="ARBA00022691"/>
    </source>
</evidence>
<feature type="binding site" evidence="5">
    <location>
        <position position="119"/>
    </location>
    <ligand>
        <name>S-adenosyl-L-methionine</name>
        <dbReference type="ChEBI" id="CHEBI:59789"/>
    </ligand>
</feature>
<keyword evidence="2 5" id="KW-0808">Transferase</keyword>
<evidence type="ECO:0000313" key="6">
    <source>
        <dbReference type="EMBL" id="MBA4724143.1"/>
    </source>
</evidence>
<reference evidence="6 7" key="1">
    <citation type="submission" date="2020-06" db="EMBL/GenBank/DDBJ databases">
        <title>Dysbiosis in marine aquaculture revealed through microbiome analysis: reverse ecology for environmental sustainability.</title>
        <authorList>
            <person name="Haro-Moreno J.M."/>
            <person name="Coutinho F.H."/>
            <person name="Zaragoza-Solas A."/>
            <person name="Picazo A."/>
            <person name="Almagro-Moreno S."/>
            <person name="Lopez-Perez M."/>
        </authorList>
    </citation>
    <scope>NUCLEOTIDE SEQUENCE [LARGE SCALE GENOMIC DNA]</scope>
    <source>
        <strain evidence="6">MCMED-G42</strain>
    </source>
</reference>
<comment type="function">
    <text evidence="5">O-methyltransferase that catalyzes the 2 O-methylation steps in the ubiquinone biosynthetic pathway.</text>
</comment>
<sequence length="232" mass="25406">MNVDENEVAKFAELADKWWDKDGDFKPLHKINPLRASYIDGIASVKGKTFLDVGCGGGILAEAIYDKGAEVTGIDAAGPGINAAKVHASKSSKDIRYIEGTAESFYADDHERFDIVSCLEVLEHVPDPKSLINVCVKLLKPGGNLFLSTINKNPRSWITAIVGAEYIFNILPKGTHEYNKFIKPSTLASYIRDANAELMDTKGMFYNPLTHNASLNNDLGVNYIVHAKKSSS</sequence>
<dbReference type="PANTHER" id="PTHR43464">
    <property type="entry name" value="METHYLTRANSFERASE"/>
    <property type="match status" value="1"/>
</dbReference>
<comment type="pathway">
    <text evidence="5">Cofactor biosynthesis; ubiquinone biosynthesis.</text>
</comment>
<dbReference type="InterPro" id="IPR010233">
    <property type="entry name" value="UbiG_MeTrfase"/>
</dbReference>
<evidence type="ECO:0000256" key="1">
    <source>
        <dbReference type="ARBA" id="ARBA00022603"/>
    </source>
</evidence>
<dbReference type="HAMAP" id="MF_00472">
    <property type="entry name" value="UbiG"/>
    <property type="match status" value="1"/>
</dbReference>
<comment type="caution">
    <text evidence="6">The sequence shown here is derived from an EMBL/GenBank/DDBJ whole genome shotgun (WGS) entry which is preliminary data.</text>
</comment>
<protein>
    <recommendedName>
        <fullName evidence="5">Ubiquinone biosynthesis O-methyltransferase</fullName>
    </recommendedName>
    <alternativeName>
        <fullName evidence="5">2-polyprenyl-6-hydroxyphenol methylase</fullName>
        <ecNumber evidence="5">2.1.1.222</ecNumber>
    </alternativeName>
    <alternativeName>
        <fullName evidence="5">3-demethylubiquinone 3-O-methyltransferase</fullName>
        <ecNumber evidence="5">2.1.1.64</ecNumber>
    </alternativeName>
</protein>
<evidence type="ECO:0000256" key="5">
    <source>
        <dbReference type="HAMAP-Rule" id="MF_00472"/>
    </source>
</evidence>
<keyword evidence="1 5" id="KW-0489">Methyltransferase</keyword>
<comment type="catalytic activity">
    <reaction evidence="5">
        <text>a 3-(all-trans-polyprenyl)benzene-1,2-diol + S-adenosyl-L-methionine = a 2-methoxy-6-(all-trans-polyprenyl)phenol + S-adenosyl-L-homocysteine + H(+)</text>
        <dbReference type="Rhea" id="RHEA:31411"/>
        <dbReference type="Rhea" id="RHEA-COMP:9550"/>
        <dbReference type="Rhea" id="RHEA-COMP:9551"/>
        <dbReference type="ChEBI" id="CHEBI:15378"/>
        <dbReference type="ChEBI" id="CHEBI:57856"/>
        <dbReference type="ChEBI" id="CHEBI:59789"/>
        <dbReference type="ChEBI" id="CHEBI:62729"/>
        <dbReference type="ChEBI" id="CHEBI:62731"/>
        <dbReference type="EC" id="2.1.1.222"/>
    </reaction>
</comment>
<dbReference type="AlphaFoldDB" id="A0A838YRT0"/>
<dbReference type="CDD" id="cd02440">
    <property type="entry name" value="AdoMet_MTases"/>
    <property type="match status" value="1"/>
</dbReference>
<accession>A0A838YRT0</accession>
<keyword evidence="4 5" id="KW-0949">S-adenosyl-L-methionine</keyword>
<dbReference type="Proteomes" id="UP000585327">
    <property type="component" value="Unassembled WGS sequence"/>
</dbReference>
<proteinExistence type="inferred from homology"/>
<comment type="catalytic activity">
    <reaction evidence="5">
        <text>a 3-demethylubiquinol + S-adenosyl-L-methionine = a ubiquinol + S-adenosyl-L-homocysteine + H(+)</text>
        <dbReference type="Rhea" id="RHEA:44380"/>
        <dbReference type="Rhea" id="RHEA-COMP:9566"/>
        <dbReference type="Rhea" id="RHEA-COMP:10914"/>
        <dbReference type="ChEBI" id="CHEBI:15378"/>
        <dbReference type="ChEBI" id="CHEBI:17976"/>
        <dbReference type="ChEBI" id="CHEBI:57856"/>
        <dbReference type="ChEBI" id="CHEBI:59789"/>
        <dbReference type="ChEBI" id="CHEBI:84422"/>
        <dbReference type="EC" id="2.1.1.64"/>
    </reaction>
</comment>